<accession>A0A1A8YQS9</accession>
<proteinExistence type="predicted"/>
<organism evidence="1 2">
    <name type="scientific">Plasmodium ovale wallikeri</name>
    <dbReference type="NCBI Taxonomy" id="864142"/>
    <lineage>
        <taxon>Eukaryota</taxon>
        <taxon>Sar</taxon>
        <taxon>Alveolata</taxon>
        <taxon>Apicomplexa</taxon>
        <taxon>Aconoidasida</taxon>
        <taxon>Haemosporida</taxon>
        <taxon>Plasmodiidae</taxon>
        <taxon>Plasmodium</taxon>
        <taxon>Plasmodium (Plasmodium)</taxon>
    </lineage>
</organism>
<dbReference type="Proteomes" id="UP000078550">
    <property type="component" value="Unassembled WGS sequence"/>
</dbReference>
<gene>
    <name evidence="1" type="ORF">POVWA2_017570</name>
</gene>
<dbReference type="EMBL" id="FLRE01000068">
    <property type="protein sequence ID" value="SBT33975.1"/>
    <property type="molecule type" value="Genomic_DNA"/>
</dbReference>
<sequence length="139" mass="15977">MMDVSTTCLSWGNAIVTRQLQQCSNVIWPRILSRNVEAPQSTNQIRRLLCKGIKSPLNRRKKKKKKKRQSPCIDLSWIRGHLHLSLYPSTARVSLYTPIIIHVCKSFCAVEVCENGSKCVCFKMKMDMFDKRKHGKNVG</sequence>
<protein>
    <submittedName>
        <fullName evidence="1">Uncharacterized protein</fullName>
    </submittedName>
</protein>
<evidence type="ECO:0000313" key="2">
    <source>
        <dbReference type="Proteomes" id="UP000078550"/>
    </source>
</evidence>
<reference evidence="2" key="1">
    <citation type="submission" date="2016-05" db="EMBL/GenBank/DDBJ databases">
        <authorList>
            <person name="Naeem Raeece"/>
        </authorList>
    </citation>
    <scope>NUCLEOTIDE SEQUENCE [LARGE SCALE GENOMIC DNA]</scope>
</reference>
<name>A0A1A8YQS9_PLAOA</name>
<evidence type="ECO:0000313" key="1">
    <source>
        <dbReference type="EMBL" id="SBT33975.1"/>
    </source>
</evidence>
<dbReference type="AlphaFoldDB" id="A0A1A8YQS9"/>